<evidence type="ECO:0000256" key="1">
    <source>
        <dbReference type="SAM" id="MobiDB-lite"/>
    </source>
</evidence>
<protein>
    <submittedName>
        <fullName evidence="2">Tetratricopeptide repeat protein</fullName>
    </submittedName>
</protein>
<dbReference type="SUPFAM" id="SSF81901">
    <property type="entry name" value="HCP-like"/>
    <property type="match status" value="2"/>
</dbReference>
<feature type="compositionally biased region" description="Acidic residues" evidence="1">
    <location>
        <begin position="112"/>
        <end position="121"/>
    </location>
</feature>
<dbReference type="RefSeq" id="WP_392816645.1">
    <property type="nucleotide sequence ID" value="NZ_JBICYV010000003.1"/>
</dbReference>
<feature type="region of interest" description="Disordered" evidence="1">
    <location>
        <begin position="782"/>
        <end position="815"/>
    </location>
</feature>
<feature type="compositionally biased region" description="Low complexity" evidence="1">
    <location>
        <begin position="101"/>
        <end position="111"/>
    </location>
</feature>
<evidence type="ECO:0000313" key="2">
    <source>
        <dbReference type="EMBL" id="MFG3010506.1"/>
    </source>
</evidence>
<dbReference type="InterPro" id="IPR050767">
    <property type="entry name" value="Sel1_AlgK"/>
</dbReference>
<gene>
    <name evidence="2" type="ORF">ACGFZB_08600</name>
</gene>
<dbReference type="SMART" id="SM00671">
    <property type="entry name" value="SEL1"/>
    <property type="match status" value="4"/>
</dbReference>
<reference evidence="2 3" key="1">
    <citation type="submission" date="2024-10" db="EMBL/GenBank/DDBJ databases">
        <title>The Natural Products Discovery Center: Release of the First 8490 Sequenced Strains for Exploring Actinobacteria Biosynthetic Diversity.</title>
        <authorList>
            <person name="Kalkreuter E."/>
            <person name="Kautsar S.A."/>
            <person name="Yang D."/>
            <person name="Bader C.D."/>
            <person name="Teijaro C.N."/>
            <person name="Fluegel L."/>
            <person name="Davis C.M."/>
            <person name="Simpson J.R."/>
            <person name="Lauterbach L."/>
            <person name="Steele A.D."/>
            <person name="Gui C."/>
            <person name="Meng S."/>
            <person name="Li G."/>
            <person name="Viehrig K."/>
            <person name="Ye F."/>
            <person name="Su P."/>
            <person name="Kiefer A.F."/>
            <person name="Nichols A."/>
            <person name="Cepeda A.J."/>
            <person name="Yan W."/>
            <person name="Fan B."/>
            <person name="Jiang Y."/>
            <person name="Adhikari A."/>
            <person name="Zheng C.-J."/>
            <person name="Schuster L."/>
            <person name="Cowan T.M."/>
            <person name="Smanski M.J."/>
            <person name="Chevrette M.G."/>
            <person name="De Carvalho L.P.S."/>
            <person name="Shen B."/>
        </authorList>
    </citation>
    <scope>NUCLEOTIDE SEQUENCE [LARGE SCALE GENOMIC DNA]</scope>
    <source>
        <strain evidence="2 3">NPDC048320</strain>
    </source>
</reference>
<dbReference type="InterPro" id="IPR006597">
    <property type="entry name" value="Sel1-like"/>
</dbReference>
<evidence type="ECO:0000313" key="3">
    <source>
        <dbReference type="Proteomes" id="UP001604267"/>
    </source>
</evidence>
<organism evidence="2 3">
    <name type="scientific">Streptomyces cinerochromogenes</name>
    <dbReference type="NCBI Taxonomy" id="66422"/>
    <lineage>
        <taxon>Bacteria</taxon>
        <taxon>Bacillati</taxon>
        <taxon>Actinomycetota</taxon>
        <taxon>Actinomycetes</taxon>
        <taxon>Kitasatosporales</taxon>
        <taxon>Streptomycetaceae</taxon>
        <taxon>Streptomyces</taxon>
    </lineage>
</organism>
<accession>A0ABW7B476</accession>
<proteinExistence type="predicted"/>
<dbReference type="EMBL" id="JBICYV010000003">
    <property type="protein sequence ID" value="MFG3010506.1"/>
    <property type="molecule type" value="Genomic_DNA"/>
</dbReference>
<feature type="compositionally biased region" description="Pro residues" evidence="1">
    <location>
        <begin position="797"/>
        <end position="807"/>
    </location>
</feature>
<feature type="compositionally biased region" description="Basic and acidic residues" evidence="1">
    <location>
        <begin position="122"/>
        <end position="137"/>
    </location>
</feature>
<dbReference type="Gene3D" id="1.25.40.10">
    <property type="entry name" value="Tetratricopeptide repeat domain"/>
    <property type="match status" value="2"/>
</dbReference>
<feature type="region of interest" description="Disordered" evidence="1">
    <location>
        <begin position="77"/>
        <end position="189"/>
    </location>
</feature>
<dbReference type="Proteomes" id="UP001604267">
    <property type="component" value="Unassembled WGS sequence"/>
</dbReference>
<comment type="caution">
    <text evidence="2">The sequence shown here is derived from an EMBL/GenBank/DDBJ whole genome shotgun (WGS) entry which is preliminary data.</text>
</comment>
<name>A0ABW7B476_9ACTN</name>
<keyword evidence="3" id="KW-1185">Reference proteome</keyword>
<feature type="compositionally biased region" description="Basic and acidic residues" evidence="1">
    <location>
        <begin position="166"/>
        <end position="177"/>
    </location>
</feature>
<sequence length="815" mass="88134">MTAELEELRRALLGAVRRSPAVALRVEEALGRAGMAYAAEAWTRWGDDRLTSHLQLASLVLLRGEHPHEFDELLEVATAPCTAPPPPRTAPETPGTEETEATWAAGATGDSGETESTEEEAPEKPGREAHASEEQAPRKQAPRKQAPQEHAPREQAPGRPGARPHRAGDHVDFRDSTFHGPTVGVQHHHYGTAPVPAEWRPADGVGPLEFGVWPTRPVPGLPDVPPYVPRDRDEELRALLARPSLVLILGEPYAGTSYTAWHAVRSLKGHRVYAPDPGEDLRPLVAALRSSPGGHLVWLDQLTQHLGPGRLDLPLLGRLNDLGAVVLATMRPAEYYRRRAGTAPGDRVIAAARTVELRREWSEAELARLSARDDPRAYPAYMWSGREGVGSYFAVGHLLFDEWRRPGTWQEHPLGRLLVRAAVDVARCGVTAAVPERLLTQVLAQYGPEVEEAAGRESLDEAIGWATAPMFGVSGLVVAGEQQDTWRAYGALVAHALASEDLEPVPDGVWWTLLDQAETGPPVDHGVILGAARAALRARVEAADAEVMFQLARHTLGEERMSLLRRAADAGHPEAAADMAMILLWNGEEEKAVPYLEVAAEAGVASAALRLGRIHRARAEHWLRAAAEAGDGAAAHELGDMLVGPGREEEALRWYRRAAATGHREVAGSLGSLLGSWNNPEAEEWLRYAAAWGDVRAANDLGFFLDTTKRGEVAEVEALYRQAAEGGDAAGAANLGVVLEFLGRYEEAVSWYRTGHERGAAYAAQHLAQLLRKQGKEAEADAWLSEAAVGPKGLPATLPPPPPAPPADRPDTVEE</sequence>
<dbReference type="InterPro" id="IPR011990">
    <property type="entry name" value="TPR-like_helical_dom_sf"/>
</dbReference>
<dbReference type="PANTHER" id="PTHR11102:SF160">
    <property type="entry name" value="ERAD-ASSOCIATED E3 UBIQUITIN-PROTEIN LIGASE COMPONENT HRD3"/>
    <property type="match status" value="1"/>
</dbReference>
<dbReference type="PANTHER" id="PTHR11102">
    <property type="entry name" value="SEL-1-LIKE PROTEIN"/>
    <property type="match status" value="1"/>
</dbReference>